<organism evidence="2 3">
    <name type="scientific">Kaistia nematophila</name>
    <dbReference type="NCBI Taxonomy" id="2994654"/>
    <lineage>
        <taxon>Bacteria</taxon>
        <taxon>Pseudomonadati</taxon>
        <taxon>Pseudomonadota</taxon>
        <taxon>Alphaproteobacteria</taxon>
        <taxon>Hyphomicrobiales</taxon>
        <taxon>Kaistiaceae</taxon>
        <taxon>Kaistia</taxon>
    </lineage>
</organism>
<accession>A0A9X3E4B0</accession>
<evidence type="ECO:0000259" key="1">
    <source>
        <dbReference type="PROSITE" id="PS50943"/>
    </source>
</evidence>
<dbReference type="AlphaFoldDB" id="A0A9X3E4B0"/>
<dbReference type="SUPFAM" id="SSF47413">
    <property type="entry name" value="lambda repressor-like DNA-binding domains"/>
    <property type="match status" value="1"/>
</dbReference>
<dbReference type="RefSeq" id="WP_266340415.1">
    <property type="nucleotide sequence ID" value="NZ_JAPKNK010000010.1"/>
</dbReference>
<gene>
    <name evidence="2" type="ORF">OSH07_19810</name>
</gene>
<dbReference type="InterPro" id="IPR001387">
    <property type="entry name" value="Cro/C1-type_HTH"/>
</dbReference>
<proteinExistence type="predicted"/>
<dbReference type="InterPro" id="IPR010982">
    <property type="entry name" value="Lambda_DNA-bd_dom_sf"/>
</dbReference>
<evidence type="ECO:0000313" key="3">
    <source>
        <dbReference type="Proteomes" id="UP001144805"/>
    </source>
</evidence>
<reference evidence="2" key="1">
    <citation type="submission" date="2022-11" db="EMBL/GenBank/DDBJ databases">
        <title>Biodiversity and phylogenetic relationships of bacteria.</title>
        <authorList>
            <person name="Machado R.A.R."/>
            <person name="Bhat A."/>
            <person name="Loulou A."/>
            <person name="Kallel S."/>
        </authorList>
    </citation>
    <scope>NUCLEOTIDE SEQUENCE</scope>
    <source>
        <strain evidence="2">K-TC2</strain>
    </source>
</reference>
<dbReference type="EMBL" id="JAPKNK010000010">
    <property type="protein sequence ID" value="MCX5571455.1"/>
    <property type="molecule type" value="Genomic_DNA"/>
</dbReference>
<feature type="domain" description="HTH cro/C1-type" evidence="1">
    <location>
        <begin position="22"/>
        <end position="76"/>
    </location>
</feature>
<comment type="caution">
    <text evidence="2">The sequence shown here is derived from an EMBL/GenBank/DDBJ whole genome shotgun (WGS) entry which is preliminary data.</text>
</comment>
<dbReference type="SMART" id="SM00530">
    <property type="entry name" value="HTH_XRE"/>
    <property type="match status" value="1"/>
</dbReference>
<dbReference type="Gene3D" id="1.10.260.40">
    <property type="entry name" value="lambda repressor-like DNA-binding domains"/>
    <property type="match status" value="1"/>
</dbReference>
<dbReference type="GO" id="GO:0003677">
    <property type="term" value="F:DNA binding"/>
    <property type="evidence" value="ECO:0007669"/>
    <property type="project" value="InterPro"/>
</dbReference>
<name>A0A9X3E4B0_9HYPH</name>
<dbReference type="Pfam" id="PF01381">
    <property type="entry name" value="HTH_3"/>
    <property type="match status" value="1"/>
</dbReference>
<sequence>MAKPGEKHHQPNPDDVAIGARIRAIRQARGMSQERLGKVLGVTFQQIQKYEKGSNRIGGSRMLQIAAALDTPVAAFFGTGESDADLAPVFDCSQSDSAFLRTYLALGPGTRAIARRLVAALRNGDDDLMLDGNLTEIASPLPLLS</sequence>
<protein>
    <submittedName>
        <fullName evidence="2">Helix-turn-helix transcriptional regulator</fullName>
    </submittedName>
</protein>
<evidence type="ECO:0000313" key="2">
    <source>
        <dbReference type="EMBL" id="MCX5571455.1"/>
    </source>
</evidence>
<dbReference type="PROSITE" id="PS50943">
    <property type="entry name" value="HTH_CROC1"/>
    <property type="match status" value="1"/>
</dbReference>
<dbReference type="Proteomes" id="UP001144805">
    <property type="component" value="Unassembled WGS sequence"/>
</dbReference>
<dbReference type="CDD" id="cd00093">
    <property type="entry name" value="HTH_XRE"/>
    <property type="match status" value="1"/>
</dbReference>
<keyword evidence="3" id="KW-1185">Reference proteome</keyword>